<dbReference type="Gene3D" id="3.40.50.300">
    <property type="entry name" value="P-loop containing nucleotide triphosphate hydrolases"/>
    <property type="match status" value="2"/>
</dbReference>
<dbReference type="PROSITE" id="PS50893">
    <property type="entry name" value="ABC_TRANSPORTER_2"/>
    <property type="match status" value="2"/>
</dbReference>
<evidence type="ECO:0000256" key="15">
    <source>
        <dbReference type="ARBA" id="ARBA00039316"/>
    </source>
</evidence>
<keyword evidence="5" id="KW-0547">Nucleotide-binding</keyword>
<keyword evidence="2" id="KW-0963">Cytoplasm</keyword>
<evidence type="ECO:0000256" key="5">
    <source>
        <dbReference type="ARBA" id="ARBA00022741"/>
    </source>
</evidence>
<dbReference type="NCBIfam" id="TIGR00630">
    <property type="entry name" value="uvra"/>
    <property type="match status" value="1"/>
</dbReference>
<evidence type="ECO:0000256" key="9">
    <source>
        <dbReference type="ARBA" id="ARBA00022833"/>
    </source>
</evidence>
<dbReference type="InterPro" id="IPR003593">
    <property type="entry name" value="AAA+_ATPase"/>
</dbReference>
<dbReference type="SMART" id="SM00382">
    <property type="entry name" value="AAA"/>
    <property type="match status" value="2"/>
</dbReference>
<dbReference type="Pfam" id="PF17755">
    <property type="entry name" value="UvrA_DNA-bind"/>
    <property type="match status" value="1"/>
</dbReference>
<evidence type="ECO:0000256" key="11">
    <source>
        <dbReference type="ARBA" id="ARBA00022881"/>
    </source>
</evidence>
<keyword evidence="7" id="KW-0228">DNA excision</keyword>
<evidence type="ECO:0000256" key="1">
    <source>
        <dbReference type="ARBA" id="ARBA00004496"/>
    </source>
</evidence>
<keyword evidence="9" id="KW-0862">Zinc</keyword>
<keyword evidence="10" id="KW-0067">ATP-binding</keyword>
<keyword evidence="4" id="KW-0677">Repeat</keyword>
<protein>
    <recommendedName>
        <fullName evidence="15">UvrABC system protein A</fullName>
    </recommendedName>
    <alternativeName>
        <fullName evidence="16">Excinuclease ABC subunit A</fullName>
    </alternativeName>
</protein>
<dbReference type="RefSeq" id="WP_204821157.1">
    <property type="nucleotide sequence ID" value="NZ_JANHOF010000011.1"/>
</dbReference>
<keyword evidence="13" id="KW-0234">DNA repair</keyword>
<evidence type="ECO:0000256" key="12">
    <source>
        <dbReference type="ARBA" id="ARBA00023125"/>
    </source>
</evidence>
<evidence type="ECO:0000256" key="2">
    <source>
        <dbReference type="ARBA" id="ARBA00022490"/>
    </source>
</evidence>
<dbReference type="InterPro" id="IPR027417">
    <property type="entry name" value="P-loop_NTPase"/>
</dbReference>
<organism evidence="18 19">
    <name type="scientific">Paenibacillus mendelii</name>
    <dbReference type="NCBI Taxonomy" id="206163"/>
    <lineage>
        <taxon>Bacteria</taxon>
        <taxon>Bacillati</taxon>
        <taxon>Bacillota</taxon>
        <taxon>Bacilli</taxon>
        <taxon>Bacillales</taxon>
        <taxon>Paenibacillaceae</taxon>
        <taxon>Paenibacillus</taxon>
    </lineage>
</organism>
<evidence type="ECO:0000313" key="18">
    <source>
        <dbReference type="EMBL" id="MFC0391728.1"/>
    </source>
</evidence>
<evidence type="ECO:0000256" key="8">
    <source>
        <dbReference type="ARBA" id="ARBA00022771"/>
    </source>
</evidence>
<dbReference type="InterPro" id="IPR004602">
    <property type="entry name" value="UvrA"/>
</dbReference>
<dbReference type="InterPro" id="IPR017871">
    <property type="entry name" value="ABC_transporter-like_CS"/>
</dbReference>
<keyword evidence="8" id="KW-0863">Zinc-finger</keyword>
<comment type="caution">
    <text evidence="18">The sequence shown here is derived from an EMBL/GenBank/DDBJ whole genome shotgun (WGS) entry which is preliminary data.</text>
</comment>
<keyword evidence="6" id="KW-0227">DNA damage</keyword>
<keyword evidence="12" id="KW-0238">DNA-binding</keyword>
<dbReference type="Gene3D" id="1.20.1580.10">
    <property type="entry name" value="ABC transporter ATPase like domain"/>
    <property type="match status" value="2"/>
</dbReference>
<evidence type="ECO:0000256" key="16">
    <source>
        <dbReference type="ARBA" id="ARBA00042156"/>
    </source>
</evidence>
<reference evidence="18 19" key="1">
    <citation type="submission" date="2024-09" db="EMBL/GenBank/DDBJ databases">
        <authorList>
            <person name="Sun Q."/>
            <person name="Mori K."/>
        </authorList>
    </citation>
    <scope>NUCLEOTIDE SEQUENCE [LARGE SCALE GENOMIC DNA]</scope>
    <source>
        <strain evidence="18 19">CCM 4839</strain>
    </source>
</reference>
<dbReference type="InterPro" id="IPR003439">
    <property type="entry name" value="ABC_transporter-like_ATP-bd"/>
</dbReference>
<evidence type="ECO:0000259" key="17">
    <source>
        <dbReference type="PROSITE" id="PS50893"/>
    </source>
</evidence>
<dbReference type="EMBL" id="JBHLVF010000012">
    <property type="protein sequence ID" value="MFC0391728.1"/>
    <property type="molecule type" value="Genomic_DNA"/>
</dbReference>
<keyword evidence="3" id="KW-0479">Metal-binding</keyword>
<dbReference type="Gene3D" id="1.10.8.280">
    <property type="entry name" value="ABC transporter ATPase domain-like"/>
    <property type="match status" value="1"/>
</dbReference>
<dbReference type="PANTHER" id="PTHR43152">
    <property type="entry name" value="UVRABC SYSTEM PROTEIN A"/>
    <property type="match status" value="1"/>
</dbReference>
<dbReference type="Proteomes" id="UP001589818">
    <property type="component" value="Unassembled WGS sequence"/>
</dbReference>
<proteinExistence type="inferred from homology"/>
<dbReference type="PROSITE" id="PS00211">
    <property type="entry name" value="ABC_TRANSPORTER_1"/>
    <property type="match status" value="1"/>
</dbReference>
<keyword evidence="11" id="KW-0267">Excision nuclease</keyword>
<feature type="domain" description="ABC transporter" evidence="17">
    <location>
        <begin position="498"/>
        <end position="829"/>
    </location>
</feature>
<comment type="subcellular location">
    <subcellularLocation>
        <location evidence="1">Cytoplasm</location>
    </subcellularLocation>
</comment>
<dbReference type="SUPFAM" id="SSF52540">
    <property type="entry name" value="P-loop containing nucleoside triphosphate hydrolases"/>
    <property type="match status" value="2"/>
</dbReference>
<dbReference type="PANTHER" id="PTHR43152:SF2">
    <property type="entry name" value="DRUG RESISTANCE ABC TRANSPORTER"/>
    <property type="match status" value="1"/>
</dbReference>
<feature type="domain" description="ABC transporter" evidence="17">
    <location>
        <begin position="251"/>
        <end position="492"/>
    </location>
</feature>
<evidence type="ECO:0000256" key="10">
    <source>
        <dbReference type="ARBA" id="ARBA00022840"/>
    </source>
</evidence>
<keyword evidence="19" id="KW-1185">Reference proteome</keyword>
<name>A0ABV6J777_9BACL</name>
<evidence type="ECO:0000256" key="7">
    <source>
        <dbReference type="ARBA" id="ARBA00022769"/>
    </source>
</evidence>
<evidence type="ECO:0000256" key="14">
    <source>
        <dbReference type="ARBA" id="ARBA00038000"/>
    </source>
</evidence>
<evidence type="ECO:0000256" key="4">
    <source>
        <dbReference type="ARBA" id="ARBA00022737"/>
    </source>
</evidence>
<evidence type="ECO:0000256" key="13">
    <source>
        <dbReference type="ARBA" id="ARBA00023204"/>
    </source>
</evidence>
<comment type="similarity">
    <text evidence="14">Belongs to the ABC transporter superfamily. UvrA family.</text>
</comment>
<dbReference type="InterPro" id="IPR041552">
    <property type="entry name" value="UvrA_DNA-bd"/>
</dbReference>
<gene>
    <name evidence="18" type="primary">uvrA</name>
    <name evidence="18" type="ORF">ACFFJ8_10165</name>
</gene>
<sequence>MNNTIEIRGARENNLNNITLHIPKHKLVVLTGPSGSGKSTLAMDTLQRECQRQYMESMGMTSEAIAKPKVDAIVGLSPSICVGQHVTNRNPRSTVGTITDIHTYLRVIYEMLGERACPHCSSRFVPGADQVLSGSEIGDEEAGERLDAIHCPNCGGEMERLTRRHFSYNTPEGACEACDGLGHIVSLNLDAVFDEERSLAGGCVTIWYDMISNYNAAILKAAADHYGFTFDPDLPLKHYDTIQRDLLYYGVESDALANHYPGIKPPKTVTAGKFEGVVNGIWRRYKEKGGESGESALFQEQVCSSCQGGRLKKEIRLVTVGGASISDISGWALQDAIVWLDQLMGQLKEDEREQVETLLHDLTVRTKRIVDVGLGYLSLSRQSVSLSGGEAQRLRLASILGSGLTGVLYILDEPTAGLHPRDTAGLIGILKQLRDLGNTVLVIEHDIEMMRAADHVIDMGPGAGSFGGRIVGEGTLQQLMDNPESVTGGYLREAASAVRPQDRRSGNGSFLRVHDAYDRNLKHIDVEFPLGCLAAVTGVSGSGKSTLLFDLVAAGGRDDQQRNGCASITGFGAIDNIVTVDQSPIGRMSRSNVATYTDVFTAMRNLFAGLPEAKQAGLTPKHFSFNTPGGRCEHCQGLGVVPMDMFFLPGLEVRCPVCRGKRFKEEVLRVTYNGLSISDLLDMTVQESLPLLQGKIKMDGQIALLTEVGLGYLHWGQSIRTLSGGEGQRIRLAKELGGKTKRHTLYLLDEPSTGLHPRDTKQLLVLLNRLVDAGNTVIVVEHNLDIIRECDWVVDIGPEGGDEGGDIVAAGTPEAVGDVMASHTGRFLRETAVSLT</sequence>
<evidence type="ECO:0000256" key="3">
    <source>
        <dbReference type="ARBA" id="ARBA00022723"/>
    </source>
</evidence>
<accession>A0ABV6J777</accession>
<evidence type="ECO:0000313" key="19">
    <source>
        <dbReference type="Proteomes" id="UP001589818"/>
    </source>
</evidence>
<evidence type="ECO:0000256" key="6">
    <source>
        <dbReference type="ARBA" id="ARBA00022763"/>
    </source>
</evidence>